<name>A0ABU7KMW3_9ACTN</name>
<accession>A0ABU7KMW3</accession>
<evidence type="ECO:0000313" key="2">
    <source>
        <dbReference type="Proteomes" id="UP001348641"/>
    </source>
</evidence>
<dbReference type="RefSeq" id="WP_330157835.1">
    <property type="nucleotide sequence ID" value="NZ_BAAAJA010000005.1"/>
</dbReference>
<protein>
    <submittedName>
        <fullName evidence="1">Uncharacterized protein</fullName>
    </submittedName>
</protein>
<dbReference type="EMBL" id="JAUUCC010000017">
    <property type="protein sequence ID" value="MEE2050638.1"/>
    <property type="molecule type" value="Genomic_DNA"/>
</dbReference>
<comment type="caution">
    <text evidence="1">The sequence shown here is derived from an EMBL/GenBank/DDBJ whole genome shotgun (WGS) entry which is preliminary data.</text>
</comment>
<gene>
    <name evidence="1" type="ORF">Q8A49_09020</name>
</gene>
<dbReference type="Proteomes" id="UP001348641">
    <property type="component" value="Unassembled WGS sequence"/>
</dbReference>
<sequence length="117" mass="13173">MTAPMPARRLCVLLVWSPELGMPADPVGVLGIEERGGQQWESHVSWVPSHDGRAWPWHERLRTADPITPELLEYWLDQDGTTHLIEEERVPEAPSLSQLVEGYLDQVLVDLAVGEGR</sequence>
<reference evidence="1 2" key="1">
    <citation type="submission" date="2023-07" db="EMBL/GenBank/DDBJ databases">
        <authorList>
            <person name="Girao M."/>
            <person name="Carvalho M.F."/>
        </authorList>
    </citation>
    <scope>NUCLEOTIDE SEQUENCE [LARGE SCALE GENOMIC DNA]</scope>
    <source>
        <strain evidence="1 2">66/93</strain>
    </source>
</reference>
<proteinExistence type="predicted"/>
<organism evidence="1 2">
    <name type="scientific">Nocardiopsis tropica</name>
    <dbReference type="NCBI Taxonomy" id="109330"/>
    <lineage>
        <taxon>Bacteria</taxon>
        <taxon>Bacillati</taxon>
        <taxon>Actinomycetota</taxon>
        <taxon>Actinomycetes</taxon>
        <taxon>Streptosporangiales</taxon>
        <taxon>Nocardiopsidaceae</taxon>
        <taxon>Nocardiopsis</taxon>
    </lineage>
</organism>
<evidence type="ECO:0000313" key="1">
    <source>
        <dbReference type="EMBL" id="MEE2050638.1"/>
    </source>
</evidence>